<dbReference type="Gene3D" id="3.40.50.2000">
    <property type="entry name" value="Glycogen Phosphorylase B"/>
    <property type="match status" value="2"/>
</dbReference>
<organism evidence="3 4">
    <name type="scientific">Taylorella asinigenitalis (strain MCE3)</name>
    <dbReference type="NCBI Taxonomy" id="1008459"/>
    <lineage>
        <taxon>Bacteria</taxon>
        <taxon>Pseudomonadati</taxon>
        <taxon>Pseudomonadota</taxon>
        <taxon>Betaproteobacteria</taxon>
        <taxon>Burkholderiales</taxon>
        <taxon>Alcaligenaceae</taxon>
        <taxon>Taylorella</taxon>
    </lineage>
</organism>
<dbReference type="InterPro" id="IPR002201">
    <property type="entry name" value="Glyco_trans_9"/>
</dbReference>
<keyword evidence="2 3" id="KW-0808">Transferase</keyword>
<dbReference type="GO" id="GO:0005829">
    <property type="term" value="C:cytosol"/>
    <property type="evidence" value="ECO:0007669"/>
    <property type="project" value="TreeGrafter"/>
</dbReference>
<evidence type="ECO:0000256" key="2">
    <source>
        <dbReference type="ARBA" id="ARBA00022679"/>
    </source>
</evidence>
<reference evidence="3 4" key="2">
    <citation type="journal article" date="2012" name="PLoS ONE">
        <title>Genomic characterization of the taylorella genus.</title>
        <authorList>
            <person name="Hebert L."/>
            <person name="Moumen B."/>
            <person name="Pons N."/>
            <person name="Duquesne F."/>
            <person name="Breuil M.F."/>
            <person name="Goux D."/>
            <person name="Batto J.M."/>
            <person name="Laugier C."/>
            <person name="Renault P."/>
            <person name="Petry S."/>
        </authorList>
    </citation>
    <scope>NUCLEOTIDE SEQUENCE [LARGE SCALE GENOMIC DNA]</scope>
    <source>
        <strain evidence="3 4">MCE3</strain>
    </source>
</reference>
<dbReference type="OrthoDB" id="9797795at2"/>
<dbReference type="SUPFAM" id="SSF53756">
    <property type="entry name" value="UDP-Glycosyltransferase/glycogen phosphorylase"/>
    <property type="match status" value="1"/>
</dbReference>
<dbReference type="CDD" id="cd03789">
    <property type="entry name" value="GT9_LPS_heptosyltransferase"/>
    <property type="match status" value="1"/>
</dbReference>
<keyword evidence="1" id="KW-0328">Glycosyltransferase</keyword>
<evidence type="ECO:0000256" key="1">
    <source>
        <dbReference type="ARBA" id="ARBA00022676"/>
    </source>
</evidence>
<dbReference type="GO" id="GO:0009244">
    <property type="term" value="P:lipopolysaccharide core region biosynthetic process"/>
    <property type="evidence" value="ECO:0007669"/>
    <property type="project" value="TreeGrafter"/>
</dbReference>
<dbReference type="HOGENOM" id="CLU_862394_0_0_4"/>
<dbReference type="eggNOG" id="COG0859">
    <property type="taxonomic scope" value="Bacteria"/>
</dbReference>
<reference key="1">
    <citation type="submission" date="2011-09" db="EMBL/GenBank/DDBJ databases">
        <title>Genomic characterization of the Taylorella genus.</title>
        <authorList>
            <person name="Hebert L."/>
            <person name="Moumen B."/>
            <person name="Pons N."/>
            <person name="Duquesne F."/>
            <person name="Breuil M.-F."/>
            <person name="Goux D."/>
            <person name="Batto J.-M."/>
            <person name="Renault P."/>
            <person name="Laugier C."/>
            <person name="Petry S."/>
        </authorList>
    </citation>
    <scope>NUCLEOTIDE SEQUENCE</scope>
    <source>
        <strain>MCE3</strain>
    </source>
</reference>
<sequence length="318" mass="34883">MKALPPEVIYVRLPNWVGDVCMCLPGLDLVLKTGCEIVVCARPWARDLLKGYALADFIEYDGKWQFESKKIHEHKKQFKHKVVYGLIYPRSISSALAFTLAGIKSAGYTGDARGLLLKWKFHPNPSHVHFVEKWYFLTLETLKKWGFSIESETPPNQLQYTIPADSLSRALKVLGSQQSSQKTILIAPTAVGKIDGASKVWPHYDALTKALQNRGFRVVMCPPISEKNEAESKAPTAEILDPLSLSEYVALTSIVDGVIANDSGASHLASLGARNQIALFGVTDPAVGGPRSANAVKLGSLGKWPSLDDVLSAVDKWQ</sequence>
<accession>G4QB96</accession>
<gene>
    <name evidence="3" type="ordered locus">TASI_0956</name>
</gene>
<dbReference type="KEGG" id="tas:TASI_0956"/>
<dbReference type="RefSeq" id="WP_014111613.1">
    <property type="nucleotide sequence ID" value="NC_016043.1"/>
</dbReference>
<name>G4QB96_TAYAM</name>
<dbReference type="PANTHER" id="PTHR30160">
    <property type="entry name" value="TETRAACYLDISACCHARIDE 4'-KINASE-RELATED"/>
    <property type="match status" value="1"/>
</dbReference>
<dbReference type="EMBL" id="CP003059">
    <property type="protein sequence ID" value="AEP36717.1"/>
    <property type="molecule type" value="Genomic_DNA"/>
</dbReference>
<dbReference type="InterPro" id="IPR051199">
    <property type="entry name" value="LPS_LOS_Heptosyltrfase"/>
</dbReference>
<dbReference type="GO" id="GO:0008713">
    <property type="term" value="F:ADP-heptose-lipopolysaccharide heptosyltransferase activity"/>
    <property type="evidence" value="ECO:0007669"/>
    <property type="project" value="TreeGrafter"/>
</dbReference>
<dbReference type="STRING" id="1008459.TASI_0956"/>
<proteinExistence type="predicted"/>
<dbReference type="Pfam" id="PF01075">
    <property type="entry name" value="Glyco_transf_9"/>
    <property type="match status" value="1"/>
</dbReference>
<evidence type="ECO:0000313" key="4">
    <source>
        <dbReference type="Proteomes" id="UP000009284"/>
    </source>
</evidence>
<evidence type="ECO:0000313" key="3">
    <source>
        <dbReference type="EMBL" id="AEP36717.1"/>
    </source>
</evidence>
<dbReference type="Proteomes" id="UP000009284">
    <property type="component" value="Chromosome"/>
</dbReference>
<protein>
    <submittedName>
        <fullName evidence="3">ADP-heptose--lipooligosaccharide heptosyltransferase II</fullName>
    </submittedName>
</protein>
<keyword evidence="4" id="KW-1185">Reference proteome</keyword>
<dbReference type="AlphaFoldDB" id="G4QB96"/>